<dbReference type="PANTHER" id="PTHR34296:SF2">
    <property type="entry name" value="ABC TRANSPORTER GUANOSINE-BINDING PROTEIN NUPN"/>
    <property type="match status" value="1"/>
</dbReference>
<dbReference type="Gene3D" id="3.40.50.2300">
    <property type="match status" value="2"/>
</dbReference>
<keyword evidence="4" id="KW-0472">Membrane</keyword>
<proteinExistence type="predicted"/>
<comment type="subcellular location">
    <subcellularLocation>
        <location evidence="1">Cell membrane</location>
    </subcellularLocation>
</comment>
<dbReference type="Pfam" id="PF02608">
    <property type="entry name" value="Bmp"/>
    <property type="match status" value="1"/>
</dbReference>
<name>A0A6J6M0Z3_9ZZZZ</name>
<keyword evidence="2" id="KW-1003">Cell membrane</keyword>
<evidence type="ECO:0000313" key="8">
    <source>
        <dbReference type="EMBL" id="CAB4666758.1"/>
    </source>
</evidence>
<accession>A0A6J6M0Z3</accession>
<evidence type="ECO:0000313" key="10">
    <source>
        <dbReference type="EMBL" id="CAB4900250.1"/>
    </source>
</evidence>
<dbReference type="CDD" id="cd06354">
    <property type="entry name" value="PBP1_PrnA-like"/>
    <property type="match status" value="1"/>
</dbReference>
<dbReference type="EMBL" id="CAEZUA010000026">
    <property type="protein sequence ID" value="CAB4586902.1"/>
    <property type="molecule type" value="Genomic_DNA"/>
</dbReference>
<dbReference type="EMBL" id="CAFBJH010000004">
    <property type="protein sequence ID" value="CAB4847450.1"/>
    <property type="molecule type" value="Genomic_DNA"/>
</dbReference>
<dbReference type="EMBL" id="CAEZWS010000037">
    <property type="protein sequence ID" value="CAB4666758.1"/>
    <property type="molecule type" value="Genomic_DNA"/>
</dbReference>
<evidence type="ECO:0000313" key="11">
    <source>
        <dbReference type="EMBL" id="CAB5012391.1"/>
    </source>
</evidence>
<dbReference type="EMBL" id="CAFBPG010000054">
    <property type="protein sequence ID" value="CAB5012391.1"/>
    <property type="molecule type" value="Genomic_DNA"/>
</dbReference>
<evidence type="ECO:0000259" key="6">
    <source>
        <dbReference type="Pfam" id="PF02608"/>
    </source>
</evidence>
<dbReference type="InterPro" id="IPR003760">
    <property type="entry name" value="PnrA-like"/>
</dbReference>
<reference evidence="8" key="1">
    <citation type="submission" date="2020-05" db="EMBL/GenBank/DDBJ databases">
        <authorList>
            <person name="Chiriac C."/>
            <person name="Salcher M."/>
            <person name="Ghai R."/>
            <person name="Kavagutti S V."/>
        </authorList>
    </citation>
    <scope>NUCLEOTIDE SEQUENCE</scope>
</reference>
<evidence type="ECO:0000256" key="1">
    <source>
        <dbReference type="ARBA" id="ARBA00004236"/>
    </source>
</evidence>
<keyword evidence="3" id="KW-0732">Signal</keyword>
<gene>
    <name evidence="7" type="ORF">UFOPK1773_00555</name>
    <name evidence="8" type="ORF">UFOPK2288_00806</name>
    <name evidence="9" type="ORF">UFOPK3287_00131</name>
    <name evidence="10" type="ORF">UFOPK3558_00647</name>
    <name evidence="11" type="ORF">UFOPK4074_00713</name>
</gene>
<dbReference type="GO" id="GO:0005886">
    <property type="term" value="C:plasma membrane"/>
    <property type="evidence" value="ECO:0007669"/>
    <property type="project" value="UniProtKB-SubCell"/>
</dbReference>
<sequence>MGPLGGKLKKSLRYVALFAATSFAVGITVAPVATAAASVKLCIALDTGGVDDHSFNASAWAGAQASDKFTKTKATYLPAASTADFVPNLKKLVDNKCTIIVGVGYQIGSAIMASAAANPTVKFAIVDNDGADHGPNFDQYPGKTFPNLKALQFSTDESSFLAGYLAAGVSKTGIVATYGGAPYPSVTMFMDGYYKGVAYYNKVKGKSVKVLGWDPEKPAAGSMVGDFQNSAKAIQMSKSFEQQGADVIFPVAGTLGGDTAGNSIKSKKSLVFGVDQDFYDYLPQYKSVILSSVVKGVGASVLAVTKDCVDGKYTGTGYFGNLANKGTFLAPYREMSKKVPAKLQGEIRALQADIISGALSI</sequence>
<dbReference type="AlphaFoldDB" id="A0A6J6M0Z3"/>
<dbReference type="InterPro" id="IPR050957">
    <property type="entry name" value="BMP_lipoprotein"/>
</dbReference>
<evidence type="ECO:0000313" key="7">
    <source>
        <dbReference type="EMBL" id="CAB4586902.1"/>
    </source>
</evidence>
<evidence type="ECO:0000256" key="2">
    <source>
        <dbReference type="ARBA" id="ARBA00022475"/>
    </source>
</evidence>
<evidence type="ECO:0000256" key="5">
    <source>
        <dbReference type="ARBA" id="ARBA00023288"/>
    </source>
</evidence>
<evidence type="ECO:0000256" key="3">
    <source>
        <dbReference type="ARBA" id="ARBA00022729"/>
    </source>
</evidence>
<organism evidence="8">
    <name type="scientific">freshwater metagenome</name>
    <dbReference type="NCBI Taxonomy" id="449393"/>
    <lineage>
        <taxon>unclassified sequences</taxon>
        <taxon>metagenomes</taxon>
        <taxon>ecological metagenomes</taxon>
    </lineage>
</organism>
<evidence type="ECO:0000256" key="4">
    <source>
        <dbReference type="ARBA" id="ARBA00023136"/>
    </source>
</evidence>
<feature type="domain" description="ABC transporter substrate-binding protein PnrA-like" evidence="6">
    <location>
        <begin position="44"/>
        <end position="306"/>
    </location>
</feature>
<keyword evidence="5" id="KW-0449">Lipoprotein</keyword>
<evidence type="ECO:0000313" key="9">
    <source>
        <dbReference type="EMBL" id="CAB4847450.1"/>
    </source>
</evidence>
<protein>
    <submittedName>
        <fullName evidence="8">Unannotated protein</fullName>
    </submittedName>
</protein>
<dbReference type="EMBL" id="CAFBMI010000045">
    <property type="protein sequence ID" value="CAB4900250.1"/>
    <property type="molecule type" value="Genomic_DNA"/>
</dbReference>
<dbReference type="PANTHER" id="PTHR34296">
    <property type="entry name" value="TRANSCRIPTIONAL ACTIVATOR PROTEIN MED"/>
    <property type="match status" value="1"/>
</dbReference>